<evidence type="ECO:0000256" key="3">
    <source>
        <dbReference type="ARBA" id="ARBA00022982"/>
    </source>
</evidence>
<dbReference type="Gene3D" id="2.20.28.10">
    <property type="match status" value="1"/>
</dbReference>
<dbReference type="InterPro" id="IPR024935">
    <property type="entry name" value="Rubredoxin_dom"/>
</dbReference>
<evidence type="ECO:0000259" key="5">
    <source>
        <dbReference type="PROSITE" id="PS50903"/>
    </source>
</evidence>
<evidence type="ECO:0000256" key="4">
    <source>
        <dbReference type="ARBA" id="ARBA00023004"/>
    </source>
</evidence>
<dbReference type="AlphaFoldDB" id="A0A382JEW6"/>
<dbReference type="PROSITE" id="PS00202">
    <property type="entry name" value="RUBREDOXIN"/>
    <property type="match status" value="1"/>
</dbReference>
<reference evidence="6" key="1">
    <citation type="submission" date="2018-05" db="EMBL/GenBank/DDBJ databases">
        <authorList>
            <person name="Lanie J.A."/>
            <person name="Ng W.-L."/>
            <person name="Kazmierczak K.M."/>
            <person name="Andrzejewski T.M."/>
            <person name="Davidsen T.M."/>
            <person name="Wayne K.J."/>
            <person name="Tettelin H."/>
            <person name="Glass J.I."/>
            <person name="Rusch D."/>
            <person name="Podicherti R."/>
            <person name="Tsui H.-C.T."/>
            <person name="Winkler M.E."/>
        </authorList>
    </citation>
    <scope>NUCLEOTIDE SEQUENCE</scope>
</reference>
<evidence type="ECO:0000313" key="6">
    <source>
        <dbReference type="EMBL" id="SVC10690.1"/>
    </source>
</evidence>
<dbReference type="PROSITE" id="PS50903">
    <property type="entry name" value="RUBREDOXIN_LIKE"/>
    <property type="match status" value="1"/>
</dbReference>
<dbReference type="InterPro" id="IPR024934">
    <property type="entry name" value="Rubredoxin-like_dom"/>
</dbReference>
<dbReference type="EMBL" id="UINC01073936">
    <property type="protein sequence ID" value="SVC10690.1"/>
    <property type="molecule type" value="Genomic_DNA"/>
</dbReference>
<dbReference type="Pfam" id="PF00301">
    <property type="entry name" value="Rubredoxin"/>
    <property type="match status" value="1"/>
</dbReference>
<keyword evidence="3" id="KW-0249">Electron transport</keyword>
<name>A0A382JEW6_9ZZZZ</name>
<sequence>MACDFIYDEELGNEEEGFAPGTRWGDIPFDWYCPDCGAVKEMFMEMED</sequence>
<dbReference type="InterPro" id="IPR050526">
    <property type="entry name" value="Rubredoxin_ET"/>
</dbReference>
<dbReference type="GO" id="GO:0009055">
    <property type="term" value="F:electron transfer activity"/>
    <property type="evidence" value="ECO:0007669"/>
    <property type="project" value="TreeGrafter"/>
</dbReference>
<dbReference type="PANTHER" id="PTHR47627:SF1">
    <property type="entry name" value="RUBREDOXIN-1-RELATED"/>
    <property type="match status" value="1"/>
</dbReference>
<accession>A0A382JEW6</accession>
<evidence type="ECO:0000256" key="1">
    <source>
        <dbReference type="ARBA" id="ARBA00022448"/>
    </source>
</evidence>
<protein>
    <recommendedName>
        <fullName evidence="5">Rubredoxin-like domain-containing protein</fullName>
    </recommendedName>
</protein>
<evidence type="ECO:0000256" key="2">
    <source>
        <dbReference type="ARBA" id="ARBA00022723"/>
    </source>
</evidence>
<keyword evidence="1" id="KW-0813">Transport</keyword>
<dbReference type="PANTHER" id="PTHR47627">
    <property type="entry name" value="RUBREDOXIN"/>
    <property type="match status" value="1"/>
</dbReference>
<dbReference type="GO" id="GO:0043448">
    <property type="term" value="P:alkane catabolic process"/>
    <property type="evidence" value="ECO:0007669"/>
    <property type="project" value="TreeGrafter"/>
</dbReference>
<keyword evidence="2" id="KW-0479">Metal-binding</keyword>
<dbReference type="InterPro" id="IPR018527">
    <property type="entry name" value="Rubredoxin_Fe_BS"/>
</dbReference>
<keyword evidence="4" id="KW-0408">Iron</keyword>
<proteinExistence type="predicted"/>
<dbReference type="GO" id="GO:0005506">
    <property type="term" value="F:iron ion binding"/>
    <property type="evidence" value="ECO:0007669"/>
    <property type="project" value="InterPro"/>
</dbReference>
<feature type="domain" description="Rubredoxin-like" evidence="5">
    <location>
        <begin position="3"/>
        <end position="46"/>
    </location>
</feature>
<dbReference type="CDD" id="cd00730">
    <property type="entry name" value="rubredoxin"/>
    <property type="match status" value="1"/>
</dbReference>
<dbReference type="SUPFAM" id="SSF57802">
    <property type="entry name" value="Rubredoxin-like"/>
    <property type="match status" value="1"/>
</dbReference>
<gene>
    <name evidence="6" type="ORF">METZ01_LOCUS263544</name>
</gene>
<organism evidence="6">
    <name type="scientific">marine metagenome</name>
    <dbReference type="NCBI Taxonomy" id="408172"/>
    <lineage>
        <taxon>unclassified sequences</taxon>
        <taxon>metagenomes</taxon>
        <taxon>ecological metagenomes</taxon>
    </lineage>
</organism>